<name>M6VNK3_9LEPT</name>
<comment type="caution">
    <text evidence="1">The sequence shown here is derived from an EMBL/GenBank/DDBJ whole genome shotgun (WGS) entry which is preliminary data.</text>
</comment>
<evidence type="ECO:0000313" key="1">
    <source>
        <dbReference type="EMBL" id="EMO54634.1"/>
    </source>
</evidence>
<accession>M6VNK3</accession>
<organism evidence="1 2">
    <name type="scientific">Leptospira noguchii</name>
    <dbReference type="NCBI Taxonomy" id="28182"/>
    <lineage>
        <taxon>Bacteria</taxon>
        <taxon>Pseudomonadati</taxon>
        <taxon>Spirochaetota</taxon>
        <taxon>Spirochaetia</taxon>
        <taxon>Leptospirales</taxon>
        <taxon>Leptospiraceae</taxon>
        <taxon>Leptospira</taxon>
    </lineage>
</organism>
<dbReference type="EMBL" id="AKWD02000024">
    <property type="protein sequence ID" value="EMO54634.1"/>
    <property type="molecule type" value="Genomic_DNA"/>
</dbReference>
<reference evidence="1 2" key="1">
    <citation type="submission" date="2013-01" db="EMBL/GenBank/DDBJ databases">
        <authorList>
            <person name="Harkins D.M."/>
            <person name="Durkin A.S."/>
            <person name="Brinkac L.M."/>
            <person name="Haft D.H."/>
            <person name="Selengut J.D."/>
            <person name="Sanka R."/>
            <person name="DePew J."/>
            <person name="Purushe J."/>
            <person name="Matthias M.A."/>
            <person name="Vinetz J.M."/>
            <person name="Sutton G.G."/>
            <person name="Nierman W.C."/>
            <person name="Fouts D.E."/>
        </authorList>
    </citation>
    <scope>NUCLEOTIDE SEQUENCE [LARGE SCALE GENOMIC DNA]</scope>
    <source>
        <strain evidence="1 2">HAI1536</strain>
    </source>
</reference>
<gene>
    <name evidence="1" type="ORF">LEP1GSC172_4223</name>
</gene>
<dbReference type="AlphaFoldDB" id="M6VNK3"/>
<protein>
    <submittedName>
        <fullName evidence="1">Uncharacterized protein</fullName>
    </submittedName>
</protein>
<proteinExistence type="predicted"/>
<evidence type="ECO:0000313" key="2">
    <source>
        <dbReference type="Proteomes" id="UP000012112"/>
    </source>
</evidence>
<dbReference type="STRING" id="28182.GCA_001568325_00925"/>
<sequence length="89" mass="10419">MFAAKHAYDPEFSDCVQHLNPKKLYLADDHDRGIFILRRKGKNRRHAHVWGHVCGRGLSFGKGFAYYEILGKKTERIYVRIVGKLYIIK</sequence>
<dbReference type="Proteomes" id="UP000012112">
    <property type="component" value="Unassembled WGS sequence"/>
</dbReference>